<feature type="domain" description="HAUS augmin-like complex subunit 6 N-terminal" evidence="2">
    <location>
        <begin position="1"/>
        <end position="196"/>
    </location>
</feature>
<keyword evidence="1" id="KW-0175">Coiled coil</keyword>
<protein>
    <submittedName>
        <fullName evidence="3">HAUS6 protein</fullName>
    </submittedName>
</protein>
<comment type="caution">
    <text evidence="3">The sequence shown here is derived from an EMBL/GenBank/DDBJ whole genome shotgun (WGS) entry which is preliminary data.</text>
</comment>
<evidence type="ECO:0000313" key="4">
    <source>
        <dbReference type="Proteomes" id="UP000533954"/>
    </source>
</evidence>
<feature type="non-terminal residue" evidence="3">
    <location>
        <position position="1"/>
    </location>
</feature>
<proteinExistence type="predicted"/>
<evidence type="ECO:0000313" key="3">
    <source>
        <dbReference type="EMBL" id="NXA38770.1"/>
    </source>
</evidence>
<dbReference type="Proteomes" id="UP000533954">
    <property type="component" value="Unassembled WGS sequence"/>
</dbReference>
<keyword evidence="4" id="KW-1185">Reference proteome</keyword>
<accession>A0A7K7VBH7</accession>
<dbReference type="PANTHER" id="PTHR16151:SF2">
    <property type="entry name" value="HAUS AUGMIN-LIKE COMPLEX SUBUNIT 6"/>
    <property type="match status" value="1"/>
</dbReference>
<evidence type="ECO:0000256" key="1">
    <source>
        <dbReference type="SAM" id="Coils"/>
    </source>
</evidence>
<dbReference type="InterPro" id="IPR028163">
    <property type="entry name" value="HAUS_6_N"/>
</dbReference>
<dbReference type="OrthoDB" id="5575722at2759"/>
<dbReference type="EMBL" id="VZSX01000084">
    <property type="protein sequence ID" value="NXA38770.1"/>
    <property type="molecule type" value="Genomic_DNA"/>
</dbReference>
<evidence type="ECO:0000259" key="2">
    <source>
        <dbReference type="Pfam" id="PF14661"/>
    </source>
</evidence>
<dbReference type="GO" id="GO:0051225">
    <property type="term" value="P:spindle assembly"/>
    <property type="evidence" value="ECO:0007669"/>
    <property type="project" value="InterPro"/>
</dbReference>
<feature type="non-terminal residue" evidence="3">
    <location>
        <position position="827"/>
    </location>
</feature>
<dbReference type="GO" id="GO:0070652">
    <property type="term" value="C:HAUS complex"/>
    <property type="evidence" value="ECO:0007669"/>
    <property type="project" value="InterPro"/>
</dbReference>
<dbReference type="AlphaFoldDB" id="A0A7K7VBH7"/>
<dbReference type="PANTHER" id="PTHR16151">
    <property type="entry name" value="HAUS AUGMIN-LIKE COMPLEX SUBUNIT 6"/>
    <property type="match status" value="1"/>
</dbReference>
<dbReference type="GO" id="GO:1990498">
    <property type="term" value="C:mitotic spindle microtubule"/>
    <property type="evidence" value="ECO:0007669"/>
    <property type="project" value="TreeGrafter"/>
</dbReference>
<organism evidence="3 4">
    <name type="scientific">Eudromia elegans</name>
    <name type="common">Elegant crested-tinamou</name>
    <dbReference type="NCBI Taxonomy" id="8805"/>
    <lineage>
        <taxon>Eukaryota</taxon>
        <taxon>Metazoa</taxon>
        <taxon>Chordata</taxon>
        <taxon>Craniata</taxon>
        <taxon>Vertebrata</taxon>
        <taxon>Euteleostomi</taxon>
        <taxon>Archelosauria</taxon>
        <taxon>Archosauria</taxon>
        <taxon>Dinosauria</taxon>
        <taxon>Saurischia</taxon>
        <taxon>Theropoda</taxon>
        <taxon>Coelurosauria</taxon>
        <taxon>Aves</taxon>
        <taxon>Palaeognathae</taxon>
        <taxon>Tinamiformes</taxon>
        <taxon>Tinamidae</taxon>
        <taxon>Eudromia</taxon>
    </lineage>
</organism>
<dbReference type="InterPro" id="IPR026797">
    <property type="entry name" value="HAUS_6"/>
</dbReference>
<sequence length="827" mass="95181">MFDAPNNDAFHAVALFLFDKLDPSRATEMFRECSALGDRRGDPEFRKQCFTWLKEIAEEDNSTFPQMAASLLLSAGGPKFIELMYKFARYVLIKDIKVNSVGTDIPFTDAANLMQDDPHLTKARARTACNKLLQILQKEDFITREHEKKVWLLKKEIRKLKLECASVKLWLLKKKQDGQSKIDKTERIQKVRSMWTFIMDTLTSLKKEKEVVDSVLDGHADQYTLDGTNLHISIPQLLVNRIESEMHKVSDLSFILNFKYMCIYVYFFKALRLFLRTFVVSANRLVHAHHAFFLFLHDSQKIEEEYCMPTRESVSEKQKEWETKWKNYLGSSPFCLARDKDPELVLLPSVQPLSFNPETEETYENSDFYQHSDSISDIFESVCDGNYDIEDDEALENVMDESILTPEGRYVFCAETFNREEQPISPNILKCTVDEPGFVEAGENKDAHIIQRERPLREDPLEKAQQELAEEVAKAVMCDSSQSSGEKGMELEDIINSLSSNPFIPRKQIPRTPENLLTEIRSSWRKAVRNEDSPDPEMSLSETTTENPKIVRTISQKRIPDYTTSSPVINFDYYPSERKSHLSCTELSPEKQTKIGYINSSSVKEKTRISESERIEKQELENILNQTEAAFNEKKSIDTQDSFSEKRRIVLSPEHFEDSFMDRVKLFDSSFDSREPAQLGILHGILSEPDESPSSELDFDIPDKKCLPGSTNSKRDVSVDFESVLSRYETLKRTLSRNEEELQIPTAGESLNCSSDLIFTLVDTEESDTEKTFYLDEDFLKTVSSPVRLNESTSSLSPLLIRSRYLERMASALHRMPFDSERGLKGK</sequence>
<dbReference type="Pfam" id="PF14661">
    <property type="entry name" value="HAUS6_N"/>
    <property type="match status" value="1"/>
</dbReference>
<name>A0A7K7VBH7_EUDEL</name>
<feature type="coiled-coil region" evidence="1">
    <location>
        <begin position="610"/>
        <end position="637"/>
    </location>
</feature>
<gene>
    <name evidence="3" type="primary">Haus6</name>
    <name evidence="3" type="ORF">EUDELE_R14566</name>
</gene>
<dbReference type="GO" id="GO:0008017">
    <property type="term" value="F:microtubule binding"/>
    <property type="evidence" value="ECO:0007669"/>
    <property type="project" value="TreeGrafter"/>
</dbReference>
<reference evidence="3 4" key="1">
    <citation type="submission" date="2019-09" db="EMBL/GenBank/DDBJ databases">
        <title>Bird 10,000 Genomes (B10K) Project - Family phase.</title>
        <authorList>
            <person name="Zhang G."/>
        </authorList>
    </citation>
    <scope>NUCLEOTIDE SEQUENCE [LARGE SCALE GENOMIC DNA]</scope>
    <source>
        <strain evidence="3">B10K-LSUMZ-16893</strain>
    </source>
</reference>